<name>A0A1G9UKM4_9FIRM</name>
<evidence type="ECO:0000256" key="2">
    <source>
        <dbReference type="ARBA" id="ARBA00022475"/>
    </source>
</evidence>
<evidence type="ECO:0000256" key="1">
    <source>
        <dbReference type="ARBA" id="ARBA00004236"/>
    </source>
</evidence>
<evidence type="ECO:0000256" key="9">
    <source>
        <dbReference type="SAM" id="Phobius"/>
    </source>
</evidence>
<dbReference type="NCBIfam" id="TIGR04265">
    <property type="entry name" value="bac_cardiolipin"/>
    <property type="match status" value="1"/>
</dbReference>
<protein>
    <recommendedName>
        <fullName evidence="8">Cardiolipin synthase</fullName>
        <ecNumber evidence="8">2.7.8.-</ecNumber>
    </recommendedName>
</protein>
<dbReference type="CDD" id="cd09154">
    <property type="entry name" value="PLDc_SMU_988_like_1"/>
    <property type="match status" value="1"/>
</dbReference>
<dbReference type="Gene3D" id="3.30.870.10">
    <property type="entry name" value="Endonuclease Chain A"/>
    <property type="match status" value="2"/>
</dbReference>
<dbReference type="EMBL" id="FNHZ01000001">
    <property type="protein sequence ID" value="SDM60482.1"/>
    <property type="molecule type" value="Genomic_DNA"/>
</dbReference>
<dbReference type="EC" id="2.7.8.-" evidence="8"/>
<feature type="domain" description="PLD phosphodiesterase" evidence="10">
    <location>
        <begin position="237"/>
        <end position="264"/>
    </location>
</feature>
<evidence type="ECO:0000313" key="12">
    <source>
        <dbReference type="Proteomes" id="UP000187651"/>
    </source>
</evidence>
<feature type="transmembrane region" description="Helical" evidence="9">
    <location>
        <begin position="64"/>
        <end position="83"/>
    </location>
</feature>
<keyword evidence="12" id="KW-1185">Reference proteome</keyword>
<evidence type="ECO:0000313" key="11">
    <source>
        <dbReference type="EMBL" id="SDM60482.1"/>
    </source>
</evidence>
<evidence type="ECO:0000256" key="6">
    <source>
        <dbReference type="ARBA" id="ARBA00022989"/>
    </source>
</evidence>
<dbReference type="OrthoDB" id="9762009at2"/>
<evidence type="ECO:0000256" key="4">
    <source>
        <dbReference type="ARBA" id="ARBA00022692"/>
    </source>
</evidence>
<evidence type="ECO:0000256" key="7">
    <source>
        <dbReference type="ARBA" id="ARBA00023136"/>
    </source>
</evidence>
<gene>
    <name evidence="11" type="ORF">SAMN05216544_0803</name>
</gene>
<dbReference type="GO" id="GO:0008808">
    <property type="term" value="F:cardiolipin synthase activity"/>
    <property type="evidence" value="ECO:0007669"/>
    <property type="project" value="UniProtKB-UniRule"/>
</dbReference>
<keyword evidence="4 9" id="KW-0812">Transmembrane</keyword>
<dbReference type="GO" id="GO:0005886">
    <property type="term" value="C:plasma membrane"/>
    <property type="evidence" value="ECO:0007669"/>
    <property type="project" value="UniProtKB-SubCell"/>
</dbReference>
<dbReference type="Proteomes" id="UP000187651">
    <property type="component" value="Unassembled WGS sequence"/>
</dbReference>
<feature type="transmembrane region" description="Helical" evidence="9">
    <location>
        <begin position="35"/>
        <end position="52"/>
    </location>
</feature>
<keyword evidence="6 9" id="KW-1133">Transmembrane helix</keyword>
<reference evidence="12" key="1">
    <citation type="submission" date="2016-10" db="EMBL/GenBank/DDBJ databases">
        <authorList>
            <person name="Varghese N."/>
            <person name="Submissions S."/>
        </authorList>
    </citation>
    <scope>NUCLEOTIDE SEQUENCE [LARGE SCALE GENOMIC DNA]</scope>
    <source>
        <strain evidence="12">M83</strain>
    </source>
</reference>
<evidence type="ECO:0000256" key="8">
    <source>
        <dbReference type="NCBIfam" id="TIGR04265"/>
    </source>
</evidence>
<dbReference type="AlphaFoldDB" id="A0A1G9UKM4"/>
<evidence type="ECO:0000256" key="5">
    <source>
        <dbReference type="ARBA" id="ARBA00022737"/>
    </source>
</evidence>
<keyword evidence="3" id="KW-0808">Transferase</keyword>
<dbReference type="PROSITE" id="PS50035">
    <property type="entry name" value="PLD"/>
    <property type="match status" value="2"/>
</dbReference>
<dbReference type="CDD" id="cd09160">
    <property type="entry name" value="PLDc_SMU_988_like_2"/>
    <property type="match status" value="1"/>
</dbReference>
<dbReference type="RefSeq" id="WP_074521009.1">
    <property type="nucleotide sequence ID" value="NZ_FNHZ01000001.1"/>
</dbReference>
<proteinExistence type="predicted"/>
<keyword evidence="5" id="KW-0677">Repeat</keyword>
<accession>A0A1G9UKM4</accession>
<dbReference type="Pfam" id="PF13091">
    <property type="entry name" value="PLDc_2"/>
    <property type="match status" value="2"/>
</dbReference>
<evidence type="ECO:0000259" key="10">
    <source>
        <dbReference type="PROSITE" id="PS50035"/>
    </source>
</evidence>
<dbReference type="SMART" id="SM00155">
    <property type="entry name" value="PLDc"/>
    <property type="match status" value="2"/>
</dbReference>
<organism evidence="11 12">
    <name type="scientific">Lachnospira pectinoschiza</name>
    <dbReference type="NCBI Taxonomy" id="28052"/>
    <lineage>
        <taxon>Bacteria</taxon>
        <taxon>Bacillati</taxon>
        <taxon>Bacillota</taxon>
        <taxon>Clostridia</taxon>
        <taxon>Lachnospirales</taxon>
        <taxon>Lachnospiraceae</taxon>
        <taxon>Lachnospira</taxon>
    </lineage>
</organism>
<dbReference type="InterPro" id="IPR022924">
    <property type="entry name" value="Cardiolipin_synthase"/>
</dbReference>
<dbReference type="InterPro" id="IPR025202">
    <property type="entry name" value="PLD-like_dom"/>
</dbReference>
<keyword evidence="7 9" id="KW-0472">Membrane</keyword>
<dbReference type="GO" id="GO:0032049">
    <property type="term" value="P:cardiolipin biosynthetic process"/>
    <property type="evidence" value="ECO:0007669"/>
    <property type="project" value="UniProtKB-UniRule"/>
</dbReference>
<dbReference type="PANTHER" id="PTHR21248">
    <property type="entry name" value="CARDIOLIPIN SYNTHASE"/>
    <property type="match status" value="1"/>
</dbReference>
<keyword evidence="2" id="KW-1003">Cell membrane</keyword>
<sequence>MLNAIKRFLIVFLGIVLQFGFSIIIRLFFYEHFSLITLFYNVVSILIVLALLKDSTHLSNDLPWIILILIFPIFGTLLFLTLGKNYSRNKLLRNILKKEEEYAKFLVQDQEVKKEIEEKKLDNISYLLNRSAFTVSKNNELSYYNFGEKFYPELLAELKKAKRYIFMEYFIVNEGQMWGGILDILKEKAAAGLDVRLIYDDMGSVAMLSTNYPKELAKFGIKCIPFNKLSPFRGIFMNNRDHRKMTIIDGEVAFSGGVNLSDEYINVGSKYGIWKDNGIKIVGDGIWNLTVMFLTMWNANLETDADIRVFRHDFAGMNETSENASWSKGYVIPYGLGPFHADLLGEDVYINMINSAKDYLYIMTPYLIIDTDMVNSLARAAKRGVDVRIVVPGIPDKKIVYTLTTSFFRVLHESGVKIYKFSPGFVHSKVFLSDDVRAVVGTINMDYRSLYLHFENGIYMEGNSEIQELAADFKETFKNCEKLEDRDVKAGFIKGLWQAILRLLAPLF</sequence>
<feature type="domain" description="PLD phosphodiesterase" evidence="10">
    <location>
        <begin position="422"/>
        <end position="449"/>
    </location>
</feature>
<dbReference type="InterPro" id="IPR001736">
    <property type="entry name" value="PLipase_D/transphosphatidylase"/>
</dbReference>
<feature type="transmembrane region" description="Helical" evidence="9">
    <location>
        <begin position="7"/>
        <end position="29"/>
    </location>
</feature>
<evidence type="ECO:0000256" key="3">
    <source>
        <dbReference type="ARBA" id="ARBA00022679"/>
    </source>
</evidence>
<dbReference type="SUPFAM" id="SSF56024">
    <property type="entry name" value="Phospholipase D/nuclease"/>
    <property type="match status" value="2"/>
</dbReference>
<dbReference type="PANTHER" id="PTHR21248:SF22">
    <property type="entry name" value="PHOSPHOLIPASE D"/>
    <property type="match status" value="1"/>
</dbReference>
<comment type="subcellular location">
    <subcellularLocation>
        <location evidence="1">Cell membrane</location>
    </subcellularLocation>
</comment>